<dbReference type="Pfam" id="PF03417">
    <property type="entry name" value="AAT"/>
    <property type="match status" value="1"/>
</dbReference>
<dbReference type="Proteomes" id="UP000503462">
    <property type="component" value="Chromosome 2"/>
</dbReference>
<reference evidence="2 3" key="1">
    <citation type="journal article" date="2016" name="Sci. Rep.">
        <title>Peltaster fructicola genome reveals evolution from an invasive phytopathogen to an ectophytic parasite.</title>
        <authorList>
            <person name="Xu C."/>
            <person name="Chen H."/>
            <person name="Gleason M.L."/>
            <person name="Xu J.R."/>
            <person name="Liu H."/>
            <person name="Zhang R."/>
            <person name="Sun G."/>
        </authorList>
    </citation>
    <scope>NUCLEOTIDE SEQUENCE [LARGE SCALE GENOMIC DNA]</scope>
    <source>
        <strain evidence="2 3">LNHT1506</strain>
    </source>
</reference>
<dbReference type="EMBL" id="CP051140">
    <property type="protein sequence ID" value="QIW97408.1"/>
    <property type="molecule type" value="Genomic_DNA"/>
</dbReference>
<keyword evidence="3" id="KW-1185">Reference proteome</keyword>
<dbReference type="PANTHER" id="PTHR34180:SF1">
    <property type="entry name" value="BETA-ALANYL-DOPAMINE_CARCININE HYDROLASE"/>
    <property type="match status" value="1"/>
</dbReference>
<gene>
    <name evidence="2" type="ORF">AMS68_002926</name>
</gene>
<dbReference type="InterPro" id="IPR005079">
    <property type="entry name" value="Peptidase_C45_hydrolase"/>
</dbReference>
<name>A0A6H0XS05_9PEZI</name>
<dbReference type="InterPro" id="IPR047794">
    <property type="entry name" value="C45_proenzyme-like"/>
</dbReference>
<dbReference type="PANTHER" id="PTHR34180">
    <property type="entry name" value="PEPTIDASE C45"/>
    <property type="match status" value="1"/>
</dbReference>
<evidence type="ECO:0000313" key="3">
    <source>
        <dbReference type="Proteomes" id="UP000503462"/>
    </source>
</evidence>
<dbReference type="AlphaFoldDB" id="A0A6H0XS05"/>
<dbReference type="InterPro" id="IPR047801">
    <property type="entry name" value="Peptidase_C45"/>
</dbReference>
<evidence type="ECO:0000259" key="1">
    <source>
        <dbReference type="Pfam" id="PF03417"/>
    </source>
</evidence>
<accession>A0A6H0XS05</accession>
<dbReference type="Gene3D" id="3.60.60.10">
    <property type="entry name" value="Penicillin V Acylase, Chain A"/>
    <property type="match status" value="1"/>
</dbReference>
<dbReference type="Gene3D" id="1.10.10.2120">
    <property type="match status" value="1"/>
</dbReference>
<evidence type="ECO:0000313" key="2">
    <source>
        <dbReference type="EMBL" id="QIW97408.1"/>
    </source>
</evidence>
<proteinExistence type="predicted"/>
<feature type="domain" description="Peptidase C45 hydrolase" evidence="1">
    <location>
        <begin position="127"/>
        <end position="352"/>
    </location>
</feature>
<protein>
    <recommendedName>
        <fullName evidence="1">Peptidase C45 hydrolase domain-containing protein</fullName>
    </recommendedName>
</protein>
<sequence length="361" mass="40266">MAISPSWTGRRYSHSALTNRQEDCKDVDCLLFGDALRSQQHGQQAIDKVHGSISFYNTLFKKSTKLDWQQVRGLALDFQPVIQQKWPAYLDEMQDGAKVELADILALNVRTEINFGMFSDGCTALSWKTDSASFLAQNWDWMTEQQGNLVPVVIEQEGKPTIKMITEAGIIGKIGFNTSGVGICLNAIRARGMDVNRLPCHLGLRMALESTSCADAVARLNRYGIASSCHMLLADAKESIGLEWSSIDVQQVQMNAKQQIFHSNHYLLEHPGVIDTVWLPDSPFRVTRIEELCRDLSDSPTLSELGRVFEDEGNAPASICRLQTEQTGSATVFNIVMDLMSTQVVVRFGRPNASTEVYRFP</sequence>
<organism evidence="2 3">
    <name type="scientific">Peltaster fructicola</name>
    <dbReference type="NCBI Taxonomy" id="286661"/>
    <lineage>
        <taxon>Eukaryota</taxon>
        <taxon>Fungi</taxon>
        <taxon>Dikarya</taxon>
        <taxon>Ascomycota</taxon>
        <taxon>Pezizomycotina</taxon>
        <taxon>Dothideomycetes</taxon>
        <taxon>Dothideomycetes incertae sedis</taxon>
        <taxon>Peltaster</taxon>
    </lineage>
</organism>
<dbReference type="NCBIfam" id="NF040521">
    <property type="entry name" value="C45_proenzyme"/>
    <property type="match status" value="1"/>
</dbReference>
<dbReference type="OrthoDB" id="189997at2759"/>